<gene>
    <name evidence="1" type="ORF">HHI36_005309</name>
</gene>
<reference evidence="1 2" key="1">
    <citation type="journal article" date="2021" name="BMC Biol.">
        <title>Horizontally acquired antibacterial genes associated with adaptive radiation of ladybird beetles.</title>
        <authorList>
            <person name="Li H.S."/>
            <person name="Tang X.F."/>
            <person name="Huang Y.H."/>
            <person name="Xu Z.Y."/>
            <person name="Chen M.L."/>
            <person name="Du X.Y."/>
            <person name="Qiu B.Y."/>
            <person name="Chen P.T."/>
            <person name="Zhang W."/>
            <person name="Slipinski A."/>
            <person name="Escalona H.E."/>
            <person name="Waterhouse R.M."/>
            <person name="Zwick A."/>
            <person name="Pang H."/>
        </authorList>
    </citation>
    <scope>NUCLEOTIDE SEQUENCE [LARGE SCALE GENOMIC DNA]</scope>
    <source>
        <strain evidence="1">SYSU2018</strain>
    </source>
</reference>
<dbReference type="AlphaFoldDB" id="A0ABD2NTQ9"/>
<keyword evidence="2" id="KW-1185">Reference proteome</keyword>
<organism evidence="1 2">
    <name type="scientific">Cryptolaemus montrouzieri</name>
    <dbReference type="NCBI Taxonomy" id="559131"/>
    <lineage>
        <taxon>Eukaryota</taxon>
        <taxon>Metazoa</taxon>
        <taxon>Ecdysozoa</taxon>
        <taxon>Arthropoda</taxon>
        <taxon>Hexapoda</taxon>
        <taxon>Insecta</taxon>
        <taxon>Pterygota</taxon>
        <taxon>Neoptera</taxon>
        <taxon>Endopterygota</taxon>
        <taxon>Coleoptera</taxon>
        <taxon>Polyphaga</taxon>
        <taxon>Cucujiformia</taxon>
        <taxon>Coccinelloidea</taxon>
        <taxon>Coccinellidae</taxon>
        <taxon>Scymninae</taxon>
        <taxon>Scymnini</taxon>
        <taxon>Cryptolaemus</taxon>
    </lineage>
</organism>
<dbReference type="EMBL" id="JABFTP020000144">
    <property type="protein sequence ID" value="KAL3282111.1"/>
    <property type="molecule type" value="Genomic_DNA"/>
</dbReference>
<sequence length="144" mass="16549">MNVKSSFKDVIHRNTLEAYFTEESDERLKYLKDFGEWLCRWKSLNLQHGFLTLDTFNALYQNTIVTIDLIKYSLSELKMSYVLPGKLQTDNLEGTFSRYRQLLVESKSNSGLNSARYGPITFSVGNLAEAGQSAKKICLMNQMK</sequence>
<evidence type="ECO:0000313" key="1">
    <source>
        <dbReference type="EMBL" id="KAL3282111.1"/>
    </source>
</evidence>
<accession>A0ABD2NTQ9</accession>
<protein>
    <submittedName>
        <fullName evidence="1">Uncharacterized protein</fullName>
    </submittedName>
</protein>
<dbReference type="Proteomes" id="UP001516400">
    <property type="component" value="Unassembled WGS sequence"/>
</dbReference>
<name>A0ABD2NTQ9_9CUCU</name>
<proteinExistence type="predicted"/>
<evidence type="ECO:0000313" key="2">
    <source>
        <dbReference type="Proteomes" id="UP001516400"/>
    </source>
</evidence>
<comment type="caution">
    <text evidence="1">The sequence shown here is derived from an EMBL/GenBank/DDBJ whole genome shotgun (WGS) entry which is preliminary data.</text>
</comment>